<dbReference type="SUPFAM" id="SSF50494">
    <property type="entry name" value="Trypsin-like serine proteases"/>
    <property type="match status" value="1"/>
</dbReference>
<dbReference type="InterPro" id="IPR009003">
    <property type="entry name" value="Peptidase_S1_PA"/>
</dbReference>
<sequence>MRQIYTLALILIITSTVIILFSVVHRTEPDSYIFQNKPLDPPLQMRGIDNNETLNLEENMSNEKRVKEEVNNGVRNITPQIADHIKVRVQLENTQNPATTPAQNPIPQSDVYNKGLRTVVSLLCPKDSDEIIIGTGAIISKDGYILSTAHITDEIKNTPTCTVRRGAPAETFGEASLVFIPRAYKAATSSEDRALYDFSLWKINDKEIFDSWELEYKTISARDEVLLTLTYPAELLSSRIIFNNLYPLFSTTHTVSTNEYFIRSRSSLSAQQGSSGGILIDPFTGKIRAIIFGVSQNNIISERILFSLTPHAIDEALFQETGLHLTEYLGSFP</sequence>
<dbReference type="AlphaFoldDB" id="A0A0G1VDR5"/>
<proteinExistence type="predicted"/>
<evidence type="ECO:0008006" key="3">
    <source>
        <dbReference type="Google" id="ProtNLM"/>
    </source>
</evidence>
<dbReference type="Proteomes" id="UP000034682">
    <property type="component" value="Unassembled WGS sequence"/>
</dbReference>
<evidence type="ECO:0000313" key="1">
    <source>
        <dbReference type="EMBL" id="KKU76283.1"/>
    </source>
</evidence>
<reference evidence="1 2" key="1">
    <citation type="journal article" date="2015" name="Nature">
        <title>rRNA introns, odd ribosomes, and small enigmatic genomes across a large radiation of phyla.</title>
        <authorList>
            <person name="Brown C.T."/>
            <person name="Hug L.A."/>
            <person name="Thomas B.C."/>
            <person name="Sharon I."/>
            <person name="Castelle C.J."/>
            <person name="Singh A."/>
            <person name="Wilkins M.J."/>
            <person name="Williams K.H."/>
            <person name="Banfield J.F."/>
        </authorList>
    </citation>
    <scope>NUCLEOTIDE SEQUENCE [LARGE SCALE GENOMIC DNA]</scope>
</reference>
<accession>A0A0G1VDR5</accession>
<gene>
    <name evidence="1" type="ORF">UY02_C0026G0005</name>
</gene>
<name>A0A0G1VDR5_9BACT</name>
<organism evidence="1 2">
    <name type="scientific">Candidatus Giovannonibacteria bacterium GW2011_GWB1_47_6b</name>
    <dbReference type="NCBI Taxonomy" id="1618655"/>
    <lineage>
        <taxon>Bacteria</taxon>
        <taxon>Candidatus Giovannoniibacteriota</taxon>
    </lineage>
</organism>
<dbReference type="EMBL" id="LCOK01000026">
    <property type="protein sequence ID" value="KKU76283.1"/>
    <property type="molecule type" value="Genomic_DNA"/>
</dbReference>
<protein>
    <recommendedName>
        <fullName evidence="3">Peptidase S1 and S6 chymotrypsin/Hap</fullName>
    </recommendedName>
</protein>
<comment type="caution">
    <text evidence="1">The sequence shown here is derived from an EMBL/GenBank/DDBJ whole genome shotgun (WGS) entry which is preliminary data.</text>
</comment>
<evidence type="ECO:0000313" key="2">
    <source>
        <dbReference type="Proteomes" id="UP000034682"/>
    </source>
</evidence>
<dbReference type="Pfam" id="PF13365">
    <property type="entry name" value="Trypsin_2"/>
    <property type="match status" value="1"/>
</dbReference>